<feature type="binding site" evidence="5">
    <location>
        <position position="99"/>
    </location>
    <ligand>
        <name>ATP</name>
        <dbReference type="ChEBI" id="CHEBI:30616"/>
    </ligand>
</feature>
<dbReference type="NCBIfam" id="NF003555">
    <property type="entry name" value="PRK05218.1"/>
    <property type="match status" value="1"/>
</dbReference>
<evidence type="ECO:0000313" key="7">
    <source>
        <dbReference type="EMBL" id="AHV91028.1"/>
    </source>
</evidence>
<dbReference type="InterPro" id="IPR037196">
    <property type="entry name" value="HSP90_C"/>
</dbReference>
<comment type="similarity">
    <text evidence="1">Belongs to the heat shock protein 90 family.</text>
</comment>
<dbReference type="Pfam" id="PF00183">
    <property type="entry name" value="HSP90"/>
    <property type="match status" value="2"/>
</dbReference>
<feature type="binding site" evidence="5">
    <location>
        <begin position="106"/>
        <end position="107"/>
    </location>
    <ligand>
        <name>ATP</name>
        <dbReference type="ChEBI" id="CHEBI:30616"/>
    </ligand>
</feature>
<sequence length="759" mass="87016">MTTPTKKIEQLTLTADTDQLFHLITERLYSHPEVSIRELISNASDALDKARFLALKDTSLARPTDYNIEIIAAPKSEEKATLIIRDNGIGMTREDLIKNLSQIAHSGTKEFLTAMKEGLSDESLIGQFGVGFFSAFLIAEKVVVKTFPLKPTEGAEKKGYIWTSLGGGKYTIEEIDQETNEAGEPIFGTELQLTLKEKAEDYAKTDELKKIIKKYNSFARYPVLLHVWKDVPVEKEKKEETLKEKEEEEEGEAKVEEVGEGKEEKEEKEPETRKELVKERMNPVEPIWQRQAKEVTAEEYEAFYKEISNDWEKHLAVSHFKVEGEFDYSAVLFLPSRAPFDLFDSQKKNKNIKLYVKRVFIMDDCEKMVPNWLNFVVGVIDSEQLDLNVSREMLQESSTIKNIRENITLKCIKLFEKLKENQEDFKKFYSNFSKNLKLAVHEDSGNRERLAALLVYPSTKTVLKKAKSGRLLPRVKRQKKMPTYGEPSVDLKEMTSLDDYIERAKEIEGQKDIYYCSAETLEVAVSSPFLETYLKRGIEVIFLIDAIDEYVVSQLRSYKGFNLTSIAKSSTKLPGEEKEGDKKDEKPENDKHKDFTPLTDAVKKVLGDKIEKCVISEKLAESPAAIASTEYGWSANFERIMKSQALRDNTMSMFMMGKKVMELNPCHPVVLKMKEMDFEGAEFKFDIEMLYSSALLASGYSVEDPFAFSNNIYNIIAKNMGVELKKDEEEEEEEEQEPAVEEKTGKEEEDEEEKIEEIN</sequence>
<dbReference type="CDD" id="cd16927">
    <property type="entry name" value="HATPase_Hsp90-like"/>
    <property type="match status" value="1"/>
</dbReference>
<dbReference type="InterPro" id="IPR036890">
    <property type="entry name" value="HATPase_C_sf"/>
</dbReference>
<keyword evidence="2 5" id="KW-0547">Nucleotide-binding</keyword>
<feature type="compositionally biased region" description="Acidic residues" evidence="6">
    <location>
        <begin position="747"/>
        <end position="759"/>
    </location>
</feature>
<feature type="region of interest" description="Disordered" evidence="6">
    <location>
        <begin position="570"/>
        <end position="594"/>
    </location>
</feature>
<evidence type="ECO:0000256" key="5">
    <source>
        <dbReference type="PIRSR" id="PIRSR002583-1"/>
    </source>
</evidence>
<dbReference type="EMBL" id="KJ572223">
    <property type="protein sequence ID" value="AHV91028.1"/>
    <property type="molecule type" value="Genomic_DNA"/>
</dbReference>
<dbReference type="HAMAP" id="MF_00505">
    <property type="entry name" value="HSP90"/>
    <property type="match status" value="1"/>
</dbReference>
<dbReference type="Gene3D" id="3.30.565.10">
    <property type="entry name" value="Histidine kinase-like ATPase, C-terminal domain"/>
    <property type="match status" value="1"/>
</dbReference>
<evidence type="ECO:0000256" key="1">
    <source>
        <dbReference type="ARBA" id="ARBA00008239"/>
    </source>
</evidence>
<feature type="binding site" evidence="5">
    <location>
        <position position="42"/>
    </location>
    <ligand>
        <name>ATP</name>
        <dbReference type="ChEBI" id="CHEBI:30616"/>
    </ligand>
</feature>
<feature type="binding site" evidence="5">
    <location>
        <begin position="127"/>
        <end position="132"/>
    </location>
    <ligand>
        <name>ATP</name>
        <dbReference type="ChEBI" id="CHEBI:30616"/>
    </ligand>
</feature>
<evidence type="ECO:0000256" key="4">
    <source>
        <dbReference type="ARBA" id="ARBA00023186"/>
    </source>
</evidence>
<dbReference type="PRINTS" id="PR00775">
    <property type="entry name" value="HEATSHOCK90"/>
</dbReference>
<dbReference type="Gene3D" id="3.30.230.80">
    <property type="match status" value="1"/>
</dbReference>
<keyword evidence="3 5" id="KW-0067">ATP-binding</keyword>
<proteinExistence type="inferred from homology"/>
<dbReference type="PANTHER" id="PTHR11528">
    <property type="entry name" value="HEAT SHOCK PROTEIN 90 FAMILY MEMBER"/>
    <property type="match status" value="1"/>
</dbReference>
<dbReference type="Gene3D" id="3.40.50.11260">
    <property type="match status" value="1"/>
</dbReference>
<feature type="binding site" evidence="5">
    <location>
        <position position="38"/>
    </location>
    <ligand>
        <name>ATP</name>
        <dbReference type="ChEBI" id="CHEBI:30616"/>
    </ligand>
</feature>
<dbReference type="PIRSF" id="PIRSF002583">
    <property type="entry name" value="Hsp90"/>
    <property type="match status" value="1"/>
</dbReference>
<dbReference type="AlphaFoldDB" id="X4ZFS4"/>
<dbReference type="GO" id="GO:0051082">
    <property type="term" value="F:unfolded protein binding"/>
    <property type="evidence" value="ECO:0007669"/>
    <property type="project" value="InterPro"/>
</dbReference>
<dbReference type="SUPFAM" id="SSF55874">
    <property type="entry name" value="ATPase domain of HSP90 chaperone/DNA topoisomerase II/histidine kinase"/>
    <property type="match status" value="1"/>
</dbReference>
<dbReference type="InterPro" id="IPR001404">
    <property type="entry name" value="Hsp90_fam"/>
</dbReference>
<dbReference type="GO" id="GO:0140662">
    <property type="term" value="F:ATP-dependent protein folding chaperone"/>
    <property type="evidence" value="ECO:0007669"/>
    <property type="project" value="InterPro"/>
</dbReference>
<feature type="compositionally biased region" description="Acidic residues" evidence="6">
    <location>
        <begin position="728"/>
        <end position="739"/>
    </location>
</feature>
<organism evidence="7">
    <name type="scientific">Paramikrocytos canceri</name>
    <dbReference type="NCBI Taxonomy" id="1483957"/>
    <lineage>
        <taxon>Eukaryota</taxon>
        <taxon>Sar</taxon>
        <taxon>Rhizaria</taxon>
        <taxon>Endomyxa</taxon>
        <taxon>Ascetosporea</taxon>
        <taxon>Mikrocytiidae</taxon>
        <taxon>Paramikrocytos</taxon>
    </lineage>
</organism>
<dbReference type="InterPro" id="IPR020568">
    <property type="entry name" value="Ribosomal_Su5_D2-typ_SF"/>
</dbReference>
<feature type="region of interest" description="Disordered" evidence="6">
    <location>
        <begin position="237"/>
        <end position="276"/>
    </location>
</feature>
<dbReference type="InterPro" id="IPR020575">
    <property type="entry name" value="Hsp90_N"/>
</dbReference>
<keyword evidence="4" id="KW-0143">Chaperone</keyword>
<dbReference type="Gene3D" id="1.20.120.790">
    <property type="entry name" value="Heat shock protein 90, C-terminal domain"/>
    <property type="match status" value="1"/>
</dbReference>
<evidence type="ECO:0000256" key="2">
    <source>
        <dbReference type="ARBA" id="ARBA00022741"/>
    </source>
</evidence>
<accession>X4ZFS4</accession>
<dbReference type="SUPFAM" id="SSF110942">
    <property type="entry name" value="HSP90 C-terminal domain"/>
    <property type="match status" value="1"/>
</dbReference>
<evidence type="ECO:0000256" key="6">
    <source>
        <dbReference type="SAM" id="MobiDB-lite"/>
    </source>
</evidence>
<feature type="region of interest" description="Disordered" evidence="6">
    <location>
        <begin position="725"/>
        <end position="759"/>
    </location>
</feature>
<dbReference type="SUPFAM" id="SSF54211">
    <property type="entry name" value="Ribosomal protein S5 domain 2-like"/>
    <property type="match status" value="1"/>
</dbReference>
<feature type="binding site" evidence="5">
    <location>
        <position position="86"/>
    </location>
    <ligand>
        <name>ATP</name>
        <dbReference type="ChEBI" id="CHEBI:30616"/>
    </ligand>
</feature>
<reference evidence="7" key="1">
    <citation type="journal article" date="2014" name="Curr. Biol.">
        <title>Mikrocytids are a broadly distributed and divergent radiation of parasites in aquatic invertebrates.</title>
        <authorList>
            <person name="Hartikainen H."/>
            <person name="Stentiford G.D."/>
            <person name="Bateman K.S."/>
            <person name="Berney C."/>
            <person name="Feist S.W."/>
            <person name="Longshaw M."/>
            <person name="Okamura B."/>
            <person name="Stone D."/>
            <person name="Ward G."/>
            <person name="Wood C."/>
            <person name="Bass D."/>
        </authorList>
    </citation>
    <scope>NUCLEOTIDE SEQUENCE</scope>
</reference>
<dbReference type="Pfam" id="PF13589">
    <property type="entry name" value="HATPase_c_3"/>
    <property type="match status" value="1"/>
</dbReference>
<feature type="compositionally biased region" description="Basic and acidic residues" evidence="6">
    <location>
        <begin position="574"/>
        <end position="594"/>
    </location>
</feature>
<feature type="compositionally biased region" description="Basic and acidic residues" evidence="6">
    <location>
        <begin position="252"/>
        <end position="276"/>
    </location>
</feature>
<protein>
    <submittedName>
        <fullName evidence="7">Heat shock protein 90</fullName>
    </submittedName>
</protein>
<feature type="binding site" evidence="5">
    <location>
        <position position="91"/>
    </location>
    <ligand>
        <name>ATP</name>
        <dbReference type="ChEBI" id="CHEBI:30616"/>
    </ligand>
</feature>
<feature type="binding site" evidence="5">
    <location>
        <position position="189"/>
    </location>
    <ligand>
        <name>ATP</name>
        <dbReference type="ChEBI" id="CHEBI:30616"/>
    </ligand>
</feature>
<dbReference type="GO" id="GO:0016887">
    <property type="term" value="F:ATP hydrolysis activity"/>
    <property type="evidence" value="ECO:0007669"/>
    <property type="project" value="InterPro"/>
</dbReference>
<dbReference type="GO" id="GO:0005524">
    <property type="term" value="F:ATP binding"/>
    <property type="evidence" value="ECO:0007669"/>
    <property type="project" value="UniProtKB-KW"/>
</dbReference>
<evidence type="ECO:0000256" key="3">
    <source>
        <dbReference type="ARBA" id="ARBA00022840"/>
    </source>
</evidence>
<feature type="binding site" evidence="5">
    <location>
        <position position="391"/>
    </location>
    <ligand>
        <name>ATP</name>
        <dbReference type="ChEBI" id="CHEBI:30616"/>
    </ligand>
</feature>
<name>X4ZFS4_9EUKA</name>
<keyword evidence="7" id="KW-0346">Stress response</keyword>
<dbReference type="FunFam" id="3.30.230.80:FF:000001">
    <property type="entry name" value="Heat shock protein 90 alpha"/>
    <property type="match status" value="1"/>
</dbReference>